<reference evidence="1" key="1">
    <citation type="journal article" date="2021" name="New Phytol.">
        <title>Evolutionary innovations through gain and loss of genes in the ectomycorrhizal Boletales.</title>
        <authorList>
            <person name="Wu G."/>
            <person name="Miyauchi S."/>
            <person name="Morin E."/>
            <person name="Kuo A."/>
            <person name="Drula E."/>
            <person name="Varga T."/>
            <person name="Kohler A."/>
            <person name="Feng B."/>
            <person name="Cao Y."/>
            <person name="Lipzen A."/>
            <person name="Daum C."/>
            <person name="Hundley H."/>
            <person name="Pangilinan J."/>
            <person name="Johnson J."/>
            <person name="Barry K."/>
            <person name="LaButti K."/>
            <person name="Ng V."/>
            <person name="Ahrendt S."/>
            <person name="Min B."/>
            <person name="Choi I.G."/>
            <person name="Park H."/>
            <person name="Plett J.M."/>
            <person name="Magnuson J."/>
            <person name="Spatafora J.W."/>
            <person name="Nagy L.G."/>
            <person name="Henrissat B."/>
            <person name="Grigoriev I.V."/>
            <person name="Yang Z.L."/>
            <person name="Xu J."/>
            <person name="Martin F.M."/>
        </authorList>
    </citation>
    <scope>NUCLEOTIDE SEQUENCE</scope>
    <source>
        <strain evidence="1">KUC20120723A-06</strain>
    </source>
</reference>
<gene>
    <name evidence="1" type="ORF">BV22DRAFT_1052216</name>
</gene>
<organism evidence="1 2">
    <name type="scientific">Leucogyrophana mollusca</name>
    <dbReference type="NCBI Taxonomy" id="85980"/>
    <lineage>
        <taxon>Eukaryota</taxon>
        <taxon>Fungi</taxon>
        <taxon>Dikarya</taxon>
        <taxon>Basidiomycota</taxon>
        <taxon>Agaricomycotina</taxon>
        <taxon>Agaricomycetes</taxon>
        <taxon>Agaricomycetidae</taxon>
        <taxon>Boletales</taxon>
        <taxon>Boletales incertae sedis</taxon>
        <taxon>Leucogyrophana</taxon>
    </lineage>
</organism>
<protein>
    <submittedName>
        <fullName evidence="1">Uncharacterized protein</fullName>
    </submittedName>
</protein>
<proteinExistence type="predicted"/>
<evidence type="ECO:0000313" key="2">
    <source>
        <dbReference type="Proteomes" id="UP000790709"/>
    </source>
</evidence>
<sequence>MSGLTPNQRSELQQRRTALYRQIQCFHTIQSLYMAGIKTWIEEHNPEPESEPEDTKLWLPSELAAPVRTSMCGTDIVKIENDLRRAQCHDALDKLCNHLRTQSHYIRHRNIDGWGQRSNTRAHALIDRLAARVSAAAAKYDRAREALVSLNGQGQGRKVISWIWTTTGILNEGRDIGLSAALRVEWAKSRAHSLRWTEEVMLLKEEMRRFTELWENVKEARMDGMVAQEDLSGEGLSREAATEEHDEDLEEDEDPEDD</sequence>
<keyword evidence="2" id="KW-1185">Reference proteome</keyword>
<evidence type="ECO:0000313" key="1">
    <source>
        <dbReference type="EMBL" id="KAH7917760.1"/>
    </source>
</evidence>
<dbReference type="Proteomes" id="UP000790709">
    <property type="component" value="Unassembled WGS sequence"/>
</dbReference>
<name>A0ACB8AW63_9AGAM</name>
<comment type="caution">
    <text evidence="1">The sequence shown here is derived from an EMBL/GenBank/DDBJ whole genome shotgun (WGS) entry which is preliminary data.</text>
</comment>
<dbReference type="EMBL" id="MU266944">
    <property type="protein sequence ID" value="KAH7917760.1"/>
    <property type="molecule type" value="Genomic_DNA"/>
</dbReference>
<accession>A0ACB8AW63</accession>